<proteinExistence type="predicted"/>
<dbReference type="HOGENOM" id="CLU_2718356_0_0_5"/>
<reference evidence="2 3" key="1">
    <citation type="journal article" date="2010" name="J. Bacteriol.">
        <title>Genome sequences of Oceanicola granulosus HTCC2516(T) and Oceanicola batsensis HTCC2597(TDelta).</title>
        <authorList>
            <person name="Thrash J.C."/>
            <person name="Cho J.C."/>
            <person name="Vergin K.L."/>
            <person name="Giovannoni S.J."/>
        </authorList>
    </citation>
    <scope>NUCLEOTIDE SEQUENCE [LARGE SCALE GENOMIC DNA]</scope>
    <source>
        <strain evidence="3">ATCC BAA-861 / DSM 15982 / KCTC 12143 / HTCC2516</strain>
    </source>
</reference>
<name>Q2CBS9_OCEGH</name>
<comment type="caution">
    <text evidence="2">The sequence shown here is derived from an EMBL/GenBank/DDBJ whole genome shotgun (WGS) entry which is preliminary data.</text>
</comment>
<evidence type="ECO:0000313" key="3">
    <source>
        <dbReference type="Proteomes" id="UP000003635"/>
    </source>
</evidence>
<organism evidence="2 3">
    <name type="scientific">Oceanicola granulosus (strain ATCC BAA-861 / DSM 15982 / KCTC 12143 / HTCC2516)</name>
    <dbReference type="NCBI Taxonomy" id="314256"/>
    <lineage>
        <taxon>Bacteria</taxon>
        <taxon>Pseudomonadati</taxon>
        <taxon>Pseudomonadota</taxon>
        <taxon>Alphaproteobacteria</taxon>
        <taxon>Rhodobacterales</taxon>
        <taxon>Roseobacteraceae</taxon>
        <taxon>Oceanicola</taxon>
    </lineage>
</organism>
<gene>
    <name evidence="2" type="ORF">OG2516_18945</name>
</gene>
<dbReference type="EMBL" id="AAOT01000036">
    <property type="protein sequence ID" value="EAR50125.1"/>
    <property type="molecule type" value="Genomic_DNA"/>
</dbReference>
<evidence type="ECO:0000256" key="1">
    <source>
        <dbReference type="SAM" id="MobiDB-lite"/>
    </source>
</evidence>
<feature type="region of interest" description="Disordered" evidence="1">
    <location>
        <begin position="15"/>
        <end position="53"/>
    </location>
</feature>
<dbReference type="Proteomes" id="UP000003635">
    <property type="component" value="Unassembled WGS sequence"/>
</dbReference>
<protein>
    <submittedName>
        <fullName evidence="2">Uncharacterized protein</fullName>
    </submittedName>
</protein>
<accession>Q2CBS9</accession>
<keyword evidence="3" id="KW-1185">Reference proteome</keyword>
<evidence type="ECO:0000313" key="2">
    <source>
        <dbReference type="EMBL" id="EAR50125.1"/>
    </source>
</evidence>
<dbReference type="STRING" id="314256.OG2516_18945"/>
<dbReference type="AlphaFoldDB" id="Q2CBS9"/>
<sequence>MRQDISKMCFIQASDVADGQKQRQRRLGGHRQQSLASRLPLFESGNGREPGMQSIREISIDLRPHDEPRQVR</sequence>